<dbReference type="InterPro" id="IPR036397">
    <property type="entry name" value="RNaseH_sf"/>
</dbReference>
<dbReference type="GO" id="GO:0003676">
    <property type="term" value="F:nucleic acid binding"/>
    <property type="evidence" value="ECO:0007669"/>
    <property type="project" value="InterPro"/>
</dbReference>
<dbReference type="WBParaSite" id="Hba_07895">
    <property type="protein sequence ID" value="Hba_07895"/>
    <property type="gene ID" value="Hba_07895"/>
</dbReference>
<reference evidence="2" key="1">
    <citation type="submission" date="2016-11" db="UniProtKB">
        <authorList>
            <consortium name="WormBaseParasite"/>
        </authorList>
    </citation>
    <scope>IDENTIFICATION</scope>
</reference>
<dbReference type="Proteomes" id="UP000095283">
    <property type="component" value="Unplaced"/>
</dbReference>
<keyword evidence="1" id="KW-1185">Reference proteome</keyword>
<proteinExistence type="predicted"/>
<sequence length="103" mass="11777">MMKYLTKEVSGSVTLRLSNSLDTNPFDHGLRAWLEFRVYSGGGFTSTDDLKQRAVEVWDELTLEMCRTWCSEFKERMETVVAANGGQAKLRCNTTLDSVIRNY</sequence>
<accession>A0A1I7WRW5</accession>
<evidence type="ECO:0000313" key="1">
    <source>
        <dbReference type="Proteomes" id="UP000095283"/>
    </source>
</evidence>
<name>A0A1I7WRW5_HETBA</name>
<organism evidence="1 2">
    <name type="scientific">Heterorhabditis bacteriophora</name>
    <name type="common">Entomopathogenic nematode worm</name>
    <dbReference type="NCBI Taxonomy" id="37862"/>
    <lineage>
        <taxon>Eukaryota</taxon>
        <taxon>Metazoa</taxon>
        <taxon>Ecdysozoa</taxon>
        <taxon>Nematoda</taxon>
        <taxon>Chromadorea</taxon>
        <taxon>Rhabditida</taxon>
        <taxon>Rhabditina</taxon>
        <taxon>Rhabditomorpha</taxon>
        <taxon>Strongyloidea</taxon>
        <taxon>Heterorhabditidae</taxon>
        <taxon>Heterorhabditis</taxon>
    </lineage>
</organism>
<protein>
    <submittedName>
        <fullName evidence="2">HTH_48 domain-containing protein</fullName>
    </submittedName>
</protein>
<dbReference type="Gene3D" id="3.30.420.10">
    <property type="entry name" value="Ribonuclease H-like superfamily/Ribonuclease H"/>
    <property type="match status" value="1"/>
</dbReference>
<evidence type="ECO:0000313" key="2">
    <source>
        <dbReference type="WBParaSite" id="Hba_07895"/>
    </source>
</evidence>
<dbReference type="AlphaFoldDB" id="A0A1I7WRW5"/>